<reference evidence="4" key="1">
    <citation type="submission" date="2025-08" db="UniProtKB">
        <authorList>
            <consortium name="RefSeq"/>
        </authorList>
    </citation>
    <scope>IDENTIFICATION</scope>
    <source>
        <strain evidence="4">Aabys</strain>
        <tissue evidence="4">Whole body</tissue>
    </source>
</reference>
<feature type="compositionally biased region" description="Polar residues" evidence="1">
    <location>
        <begin position="153"/>
        <end position="173"/>
    </location>
</feature>
<feature type="compositionally biased region" description="Low complexity" evidence="1">
    <location>
        <begin position="481"/>
        <end position="496"/>
    </location>
</feature>
<feature type="signal peptide" evidence="2">
    <location>
        <begin position="1"/>
        <end position="24"/>
    </location>
</feature>
<protein>
    <submittedName>
        <fullName evidence="4">Transcription factor 20</fullName>
    </submittedName>
</protein>
<dbReference type="eggNOG" id="ENOG502TC8X">
    <property type="taxonomic scope" value="Eukaryota"/>
</dbReference>
<evidence type="ECO:0000313" key="4">
    <source>
        <dbReference type="RefSeq" id="XP_005175345.3"/>
    </source>
</evidence>
<dbReference type="RefSeq" id="XP_005175345.3">
    <property type="nucleotide sequence ID" value="XM_005175288.4"/>
</dbReference>
<feature type="chain" id="PRO_5047118365" evidence="2">
    <location>
        <begin position="25"/>
        <end position="796"/>
    </location>
</feature>
<dbReference type="GeneID" id="101889509"/>
<feature type="region of interest" description="Disordered" evidence="1">
    <location>
        <begin position="243"/>
        <end position="266"/>
    </location>
</feature>
<feature type="region of interest" description="Disordered" evidence="1">
    <location>
        <begin position="638"/>
        <end position="680"/>
    </location>
</feature>
<feature type="compositionally biased region" description="Low complexity" evidence="1">
    <location>
        <begin position="316"/>
        <end position="336"/>
    </location>
</feature>
<gene>
    <name evidence="4" type="primary">LOC101889509</name>
</gene>
<name>A0A9J7CI11_MUSDO</name>
<dbReference type="VEuPathDB" id="VectorBase:MDOA000119"/>
<accession>A0A9J7CI11</accession>
<feature type="compositionally biased region" description="Low complexity" evidence="1">
    <location>
        <begin position="249"/>
        <end position="266"/>
    </location>
</feature>
<dbReference type="Proteomes" id="UP001652621">
    <property type="component" value="Unplaced"/>
</dbReference>
<evidence type="ECO:0000256" key="2">
    <source>
        <dbReference type="SAM" id="SignalP"/>
    </source>
</evidence>
<feature type="region of interest" description="Disordered" evidence="1">
    <location>
        <begin position="751"/>
        <end position="796"/>
    </location>
</feature>
<feature type="region of interest" description="Disordered" evidence="1">
    <location>
        <begin position="153"/>
        <end position="220"/>
    </location>
</feature>
<keyword evidence="2" id="KW-0732">Signal</keyword>
<dbReference type="OrthoDB" id="7883660at2759"/>
<evidence type="ECO:0000313" key="3">
    <source>
        <dbReference type="Proteomes" id="UP001652621"/>
    </source>
</evidence>
<feature type="compositionally biased region" description="Basic and acidic residues" evidence="1">
    <location>
        <begin position="305"/>
        <end position="315"/>
    </location>
</feature>
<keyword evidence="3" id="KW-1185">Reference proteome</keyword>
<feature type="region of interest" description="Disordered" evidence="1">
    <location>
        <begin position="583"/>
        <end position="602"/>
    </location>
</feature>
<dbReference type="VEuPathDB" id="VectorBase:MDOMA2_018230"/>
<proteinExistence type="predicted"/>
<feature type="region of interest" description="Disordered" evidence="1">
    <location>
        <begin position="481"/>
        <end position="500"/>
    </location>
</feature>
<feature type="compositionally biased region" description="Basic residues" evidence="1">
    <location>
        <begin position="751"/>
        <end position="779"/>
    </location>
</feature>
<feature type="compositionally biased region" description="Basic and acidic residues" evidence="1">
    <location>
        <begin position="177"/>
        <end position="197"/>
    </location>
</feature>
<feature type="region of interest" description="Disordered" evidence="1">
    <location>
        <begin position="295"/>
        <end position="343"/>
    </location>
</feature>
<evidence type="ECO:0000256" key="1">
    <source>
        <dbReference type="SAM" id="MobiDB-lite"/>
    </source>
</evidence>
<sequence length="796" mass="89460">MYALKLKYVYTALLIITLLDFNEAIANGKSRRRYGPATASSNAKSAAISDVTEKSKAGQVVAASSHTEPSQYRRGGAYSTDAGDYSYNNADINLIRPESKPLHTKITAKYTSSISIPADSLEDTETAEEYVAKAMGMYGSRLREPIRIPSETEVTPATPEQSQAPVIQQTHSQQHTRHYEQEHHQQQEQQQHHEHEQLQQQQHHSQSYHHHHQSLQQEPDHSLQNIHEHVEKPEHYEYYSFSHKDAHRPQASSQAEAEEAAQNPSQQYQYISQAQAENEAAKAMLEAQMQAQLQEQSQQAQAADHYGEAAGEHQEQQVQPQAEQTNAESENNAAASGYDKDPVTRSYNIYEDHTEAYEGAPSHLERNYRTKYLYKPVSSSYHSAINENEEKIRVSASTEIPKAEIMKQIEKSVMRYMKELEAEGKIIAAPKNQEPKTYFKVVTVPGSEEKRIASSSLSNKSKYSVAPGNYGEGYKHSIVHAPAAGGPSGAPSHSSGKYNKNSETKNAYVLENESTYQNQGHEVTDVLAPNVEFIYKIKTKAPLHTATVKTVSKPYSLPLKPSYEQFDHSTALKNLEDFDLSHVVTTPDPDDHQSISSASTNKPSKLYFNSEIYHDINSMPYKQKQRAEAEYRQEYRKKAANNQEPHSDYKGYSTATSGYYAEPPTADGDRDISGSSGMSEDGYPSIMSAPYQQYVLKKEALSSKYEDGPAGPGYEQNRNHKYKNLEFDSYNPKYNNNPEGYGYQQTYKTHLTRSHAPGKRGKRGGAPHPSQTKKAHRNANMKEFEANIALRPPPKV</sequence>
<organism evidence="3 4">
    <name type="scientific">Musca domestica</name>
    <name type="common">House fly</name>
    <dbReference type="NCBI Taxonomy" id="7370"/>
    <lineage>
        <taxon>Eukaryota</taxon>
        <taxon>Metazoa</taxon>
        <taxon>Ecdysozoa</taxon>
        <taxon>Arthropoda</taxon>
        <taxon>Hexapoda</taxon>
        <taxon>Insecta</taxon>
        <taxon>Pterygota</taxon>
        <taxon>Neoptera</taxon>
        <taxon>Endopterygota</taxon>
        <taxon>Diptera</taxon>
        <taxon>Brachycera</taxon>
        <taxon>Muscomorpha</taxon>
        <taxon>Muscoidea</taxon>
        <taxon>Muscidae</taxon>
        <taxon>Musca</taxon>
    </lineage>
</organism>